<organism evidence="1 2">
    <name type="scientific">Russula earlei</name>
    <dbReference type="NCBI Taxonomy" id="71964"/>
    <lineage>
        <taxon>Eukaryota</taxon>
        <taxon>Fungi</taxon>
        <taxon>Dikarya</taxon>
        <taxon>Basidiomycota</taxon>
        <taxon>Agaricomycotina</taxon>
        <taxon>Agaricomycetes</taxon>
        <taxon>Russulales</taxon>
        <taxon>Russulaceae</taxon>
        <taxon>Russula</taxon>
    </lineage>
</organism>
<keyword evidence="2" id="KW-1185">Reference proteome</keyword>
<dbReference type="EMBL" id="JAGFNK010000218">
    <property type="protein sequence ID" value="KAI9457661.1"/>
    <property type="molecule type" value="Genomic_DNA"/>
</dbReference>
<protein>
    <submittedName>
        <fullName evidence="1">Uncharacterized protein</fullName>
    </submittedName>
</protein>
<dbReference type="Proteomes" id="UP001207468">
    <property type="component" value="Unassembled WGS sequence"/>
</dbReference>
<accession>A0ACC0U335</accession>
<gene>
    <name evidence="1" type="ORF">F5148DRAFT_1287608</name>
</gene>
<evidence type="ECO:0000313" key="2">
    <source>
        <dbReference type="Proteomes" id="UP001207468"/>
    </source>
</evidence>
<evidence type="ECO:0000313" key="1">
    <source>
        <dbReference type="EMBL" id="KAI9457661.1"/>
    </source>
</evidence>
<name>A0ACC0U335_9AGAM</name>
<sequence length="293" mass="30212">MFVSPAPMPSIISSPSPPVTALPTLEISALPSTSIASATLALPSATPVASGSPTDVLSPPTASGTAQSATATMPSASSIASSATLDPTTLSSPSAIAPASPTAISPLSVMPSIIASTPSASIITPICPTPALQHCRHPPALPQKTKKALNLNTNLATTHHHMLHTTSHIASLSTHVSLPTSAAATCSGDNPATATARQQMPPLHKLPHASSTSMSAAILPPPSPSSPSPPSPMTLTLWHCHPLSPLSRLTVEQSSSRARDELKDKSIDIKDCMSKEEGPKQYQVPERYCYWDC</sequence>
<comment type="caution">
    <text evidence="1">The sequence shown here is derived from an EMBL/GenBank/DDBJ whole genome shotgun (WGS) entry which is preliminary data.</text>
</comment>
<proteinExistence type="predicted"/>
<reference evidence="1" key="1">
    <citation type="submission" date="2021-03" db="EMBL/GenBank/DDBJ databases">
        <title>Evolutionary priming and transition to the ectomycorrhizal habit in an iconic lineage of mushroom-forming fungi: is preadaptation a requirement?</title>
        <authorList>
            <consortium name="DOE Joint Genome Institute"/>
            <person name="Looney B.P."/>
            <person name="Miyauchi S."/>
            <person name="Morin E."/>
            <person name="Drula E."/>
            <person name="Courty P.E."/>
            <person name="Chicoki N."/>
            <person name="Fauchery L."/>
            <person name="Kohler A."/>
            <person name="Kuo A."/>
            <person name="LaButti K."/>
            <person name="Pangilinan J."/>
            <person name="Lipzen A."/>
            <person name="Riley R."/>
            <person name="Andreopoulos W."/>
            <person name="He G."/>
            <person name="Johnson J."/>
            <person name="Barry K.W."/>
            <person name="Grigoriev I.V."/>
            <person name="Nagy L."/>
            <person name="Hibbett D."/>
            <person name="Henrissat B."/>
            <person name="Matheny P.B."/>
            <person name="Labbe J."/>
            <person name="Martin A.F."/>
        </authorList>
    </citation>
    <scope>NUCLEOTIDE SEQUENCE</scope>
    <source>
        <strain evidence="1">BPL698</strain>
    </source>
</reference>